<dbReference type="InterPro" id="IPR037401">
    <property type="entry name" value="SnoaL-like"/>
</dbReference>
<evidence type="ECO:0000259" key="1">
    <source>
        <dbReference type="Pfam" id="PF12680"/>
    </source>
</evidence>
<protein>
    <submittedName>
        <fullName evidence="2">Nuclear transport factor 2 family protein</fullName>
    </submittedName>
</protein>
<name>A0ABS7Q6R6_9ACTN</name>
<dbReference type="SUPFAM" id="SSF54427">
    <property type="entry name" value="NTF2-like"/>
    <property type="match status" value="1"/>
</dbReference>
<accession>A0ABS7Q6R6</accession>
<reference evidence="2 3" key="1">
    <citation type="submission" date="2021-08" db="EMBL/GenBank/DDBJ databases">
        <title>WGS of actinomycetes from Thailand.</title>
        <authorList>
            <person name="Thawai C."/>
        </authorList>
    </citation>
    <scope>NUCLEOTIDE SEQUENCE [LARGE SCALE GENOMIC DNA]</scope>
    <source>
        <strain evidence="2 3">PLK6-54</strain>
    </source>
</reference>
<evidence type="ECO:0000313" key="2">
    <source>
        <dbReference type="EMBL" id="MBY8878845.1"/>
    </source>
</evidence>
<dbReference type="Gene3D" id="3.10.450.50">
    <property type="match status" value="1"/>
</dbReference>
<organism evidence="2 3">
    <name type="scientific">Actinacidiphila acidipaludis</name>
    <dbReference type="NCBI Taxonomy" id="2873382"/>
    <lineage>
        <taxon>Bacteria</taxon>
        <taxon>Bacillati</taxon>
        <taxon>Actinomycetota</taxon>
        <taxon>Actinomycetes</taxon>
        <taxon>Kitasatosporales</taxon>
        <taxon>Streptomycetaceae</taxon>
        <taxon>Actinacidiphila</taxon>
    </lineage>
</organism>
<keyword evidence="3" id="KW-1185">Reference proteome</keyword>
<proteinExistence type="predicted"/>
<gene>
    <name evidence="2" type="ORF">K7862_14525</name>
</gene>
<evidence type="ECO:0000313" key="3">
    <source>
        <dbReference type="Proteomes" id="UP000778578"/>
    </source>
</evidence>
<dbReference type="Proteomes" id="UP000778578">
    <property type="component" value="Unassembled WGS sequence"/>
</dbReference>
<dbReference type="EMBL" id="JAINZZ010000014">
    <property type="protein sequence ID" value="MBY8878845.1"/>
    <property type="molecule type" value="Genomic_DNA"/>
</dbReference>
<dbReference type="InterPro" id="IPR032710">
    <property type="entry name" value="NTF2-like_dom_sf"/>
</dbReference>
<comment type="caution">
    <text evidence="2">The sequence shown here is derived from an EMBL/GenBank/DDBJ whole genome shotgun (WGS) entry which is preliminary data.</text>
</comment>
<feature type="domain" description="SnoaL-like" evidence="1">
    <location>
        <begin position="7"/>
        <end position="100"/>
    </location>
</feature>
<dbReference type="Pfam" id="PF12680">
    <property type="entry name" value="SnoaL_2"/>
    <property type="match status" value="1"/>
</dbReference>
<dbReference type="RefSeq" id="WP_222962978.1">
    <property type="nucleotide sequence ID" value="NZ_JAINZZ010000014.1"/>
</dbReference>
<sequence>METAEVVRRLWARMQARDWDGVGEVLAPDLVVEWPVSGERIVGRENYLRINAEYPEGWSIRVLRVVAEGNEVVSEVEVPHETMGVHRVASFWTVRDGRIAAGREYWSELGSDPAPEWRAGLVETM</sequence>